<evidence type="ECO:0000313" key="2">
    <source>
        <dbReference type="Proteomes" id="UP000286734"/>
    </source>
</evidence>
<gene>
    <name evidence="1" type="ORF">CSW47_03755</name>
</gene>
<protein>
    <submittedName>
        <fullName evidence="1">Uncharacterized protein</fullName>
    </submittedName>
</protein>
<proteinExistence type="predicted"/>
<reference evidence="1 2" key="1">
    <citation type="journal article" date="2019" name="Extremophiles">
        <title>Biogeography of thermophiles and predominance of Thermus scotoductus in domestic water heaters.</title>
        <authorList>
            <person name="Wilpiszeski R.L."/>
            <person name="Zhang Z."/>
            <person name="House C.H."/>
        </authorList>
    </citation>
    <scope>NUCLEOTIDE SEQUENCE [LARGE SCALE GENOMIC DNA]</scope>
    <source>
        <strain evidence="1 2">34_S34</strain>
    </source>
</reference>
<organism evidence="1 2">
    <name type="scientific">Thermus scotoductus</name>
    <dbReference type="NCBI Taxonomy" id="37636"/>
    <lineage>
        <taxon>Bacteria</taxon>
        <taxon>Thermotogati</taxon>
        <taxon>Deinococcota</taxon>
        <taxon>Deinococci</taxon>
        <taxon>Thermales</taxon>
        <taxon>Thermaceae</taxon>
        <taxon>Thermus</taxon>
    </lineage>
</organism>
<dbReference type="AlphaFoldDB" id="A0A430RF33"/>
<evidence type="ECO:0000313" key="1">
    <source>
        <dbReference type="EMBL" id="RTH06236.1"/>
    </source>
</evidence>
<dbReference type="Proteomes" id="UP000286734">
    <property type="component" value="Unassembled WGS sequence"/>
</dbReference>
<accession>A0A430RF33</accession>
<dbReference type="RefSeq" id="WP_126200086.1">
    <property type="nucleotide sequence ID" value="NZ_PELP01000080.1"/>
</dbReference>
<dbReference type="EMBL" id="PELP01000080">
    <property type="protein sequence ID" value="RTH06236.1"/>
    <property type="molecule type" value="Genomic_DNA"/>
</dbReference>
<sequence>MGKTSSEVWTEGGRPGRPPGLLGLAALKELPRLDADLLRELGLHKDKVLRQGLKLLLLALEAHRLGADLRWNTGEVLKEGLLEFLREEENARRLLTALAREERAFLGLADGASAGDLREVVEELYLRDHPRGVVQKLLRKLGPLLATLAPTRLGDLPLDRVPETWAAATPLVGAFRGVFLLLERSYGLDSAAFEQAMAASWVFHFLKEPTGTGDPCSCPFGNVHPYLEAKKVRRGTQVLLYWDGAPAGCTCQMARNQPTGKRELYEASRLNDKGPRVPSPALVKHFPAWYEALAKAWKGGDPEPCPFPEGGYDWDLVAEYRHALWAALASSPHGGKP</sequence>
<comment type="caution">
    <text evidence="1">The sequence shown here is derived from an EMBL/GenBank/DDBJ whole genome shotgun (WGS) entry which is preliminary data.</text>
</comment>
<name>A0A430RF33_THESC</name>